<dbReference type="OrthoDB" id="2692752at2759"/>
<evidence type="ECO:0000313" key="3">
    <source>
        <dbReference type="Proteomes" id="UP000183567"/>
    </source>
</evidence>
<evidence type="ECO:0000313" key="2">
    <source>
        <dbReference type="EMBL" id="OJA07847.1"/>
    </source>
</evidence>
<reference evidence="2 3" key="1">
    <citation type="submission" date="2016-03" db="EMBL/GenBank/DDBJ databases">
        <title>Comparative genomics of the ectomycorrhizal sister species Rhizopogon vinicolor and Rhizopogon vesiculosus (Basidiomycota: Boletales) reveals a divergence of the mating type B locus.</title>
        <authorList>
            <person name="Mujic A.B."/>
            <person name="Kuo A."/>
            <person name="Tritt A."/>
            <person name="Lipzen A."/>
            <person name="Chen C."/>
            <person name="Johnson J."/>
            <person name="Sharma A."/>
            <person name="Barry K."/>
            <person name="Grigoriev I.V."/>
            <person name="Spatafora J.W."/>
        </authorList>
    </citation>
    <scope>NUCLEOTIDE SEQUENCE [LARGE SCALE GENOMIC DNA]</scope>
    <source>
        <strain evidence="2 3">AM-OR11-056</strain>
    </source>
</reference>
<organism evidence="2 3">
    <name type="scientific">Rhizopogon vesiculosus</name>
    <dbReference type="NCBI Taxonomy" id="180088"/>
    <lineage>
        <taxon>Eukaryota</taxon>
        <taxon>Fungi</taxon>
        <taxon>Dikarya</taxon>
        <taxon>Basidiomycota</taxon>
        <taxon>Agaricomycotina</taxon>
        <taxon>Agaricomycetes</taxon>
        <taxon>Agaricomycetidae</taxon>
        <taxon>Boletales</taxon>
        <taxon>Suillineae</taxon>
        <taxon>Rhizopogonaceae</taxon>
        <taxon>Rhizopogon</taxon>
    </lineage>
</organism>
<gene>
    <name evidence="2" type="ORF">AZE42_10200</name>
</gene>
<feature type="compositionally biased region" description="Basic and acidic residues" evidence="1">
    <location>
        <begin position="45"/>
        <end position="59"/>
    </location>
</feature>
<accession>A0A1J8PGY1</accession>
<feature type="compositionally biased region" description="Low complexity" evidence="1">
    <location>
        <begin position="84"/>
        <end position="94"/>
    </location>
</feature>
<feature type="compositionally biased region" description="Polar residues" evidence="1">
    <location>
        <begin position="27"/>
        <end position="40"/>
    </location>
</feature>
<dbReference type="Proteomes" id="UP000183567">
    <property type="component" value="Unassembled WGS sequence"/>
</dbReference>
<dbReference type="AlphaFoldDB" id="A0A1J8PGY1"/>
<protein>
    <submittedName>
        <fullName evidence="2">Uncharacterized protein</fullName>
    </submittedName>
</protein>
<sequence>MSLRTHLPSSQGVDTMVTLPTGDESFSPGNVNGKRPSSSLVDAMGESKRTKPSTDESIDRQSPTSDSEEPKPKSMIVLRTTYLPSSSPSASASPKLRSLPDNSPDSLALLVEASLANQRAQLILSSFSPHQDQVNDEGFNLLDVSPVSPSWV</sequence>
<keyword evidence="3" id="KW-1185">Reference proteome</keyword>
<feature type="region of interest" description="Disordered" evidence="1">
    <location>
        <begin position="1"/>
        <end position="103"/>
    </location>
</feature>
<comment type="caution">
    <text evidence="2">The sequence shown here is derived from an EMBL/GenBank/DDBJ whole genome shotgun (WGS) entry which is preliminary data.</text>
</comment>
<proteinExistence type="predicted"/>
<dbReference type="EMBL" id="LVVM01006534">
    <property type="protein sequence ID" value="OJA07847.1"/>
    <property type="molecule type" value="Genomic_DNA"/>
</dbReference>
<name>A0A1J8PGY1_9AGAM</name>
<evidence type="ECO:0000256" key="1">
    <source>
        <dbReference type="SAM" id="MobiDB-lite"/>
    </source>
</evidence>